<evidence type="ECO:0000256" key="4">
    <source>
        <dbReference type="ARBA" id="ARBA00022618"/>
    </source>
</evidence>
<name>A0A2N9YCQ7_9GAMM</name>
<evidence type="ECO:0000259" key="10">
    <source>
        <dbReference type="PROSITE" id="PS51779"/>
    </source>
</evidence>
<keyword evidence="2 9" id="KW-1003">Cell membrane</keyword>
<dbReference type="InterPro" id="IPR026579">
    <property type="entry name" value="FtsQ"/>
</dbReference>
<dbReference type="HAMAP" id="MF_00911">
    <property type="entry name" value="FtsQ_subfam"/>
    <property type="match status" value="1"/>
</dbReference>
<dbReference type="InterPro" id="IPR045335">
    <property type="entry name" value="FtsQ_C_sf"/>
</dbReference>
<dbReference type="InterPro" id="IPR005548">
    <property type="entry name" value="Cell_div_FtsQ/DivIB_C"/>
</dbReference>
<dbReference type="Pfam" id="PF03799">
    <property type="entry name" value="FtsQ_DivIB_C"/>
    <property type="match status" value="1"/>
</dbReference>
<comment type="function">
    <text evidence="9">Essential cell division protein. May link together the upstream cell division proteins, which are predominantly cytoplasmic, with the downstream cell division proteins, which are predominantly periplasmic. May control correct divisome assembly.</text>
</comment>
<dbReference type="GO" id="GO:0005886">
    <property type="term" value="C:plasma membrane"/>
    <property type="evidence" value="ECO:0007669"/>
    <property type="project" value="UniProtKB-SubCell"/>
</dbReference>
<keyword evidence="7 9" id="KW-0472">Membrane</keyword>
<sequence>MKKTLSLRSTRRTDEKRAVVKRGNGQARRAVTHTTLGIYNFLNKIIDNIQTGFAYFVQGIIFVIPYILPYWKNIVFVFFLLGLIAGGVVWIQNPRNVPIHEVVIEGNQRVSTQSVREAIAPYVTGSLWQVDEQAIQTTLAKIAWIATVSIERQWMDTLLVKIEEYQAVGHWRVASATTNNPVSSPKGILQLVSEKGIIFEVPEQTITLPQLQGLEDNAPEVAALYKTAQDLLRTKGLQINEFGCNQRYAWYIVLNNGIKLILGRGDNTQRLQRFLEIYDKLTTQFPLCSTSQSAQKKSKKSPTTCQPAISKSVKLMVDLRYTNGVAVRLAQ</sequence>
<feature type="transmembrane region" description="Helical" evidence="9">
    <location>
        <begin position="74"/>
        <end position="91"/>
    </location>
</feature>
<dbReference type="PANTHER" id="PTHR35851:SF1">
    <property type="entry name" value="CELL DIVISION PROTEIN FTSQ"/>
    <property type="match status" value="1"/>
</dbReference>
<keyword evidence="5 9" id="KW-0812">Transmembrane</keyword>
<dbReference type="KEGG" id="blep:AL038_00405"/>
<comment type="subunit">
    <text evidence="9">Part of a complex composed of FtsB, FtsL and FtsQ.</text>
</comment>
<evidence type="ECO:0000313" key="11">
    <source>
        <dbReference type="EMBL" id="AUI68233.1"/>
    </source>
</evidence>
<dbReference type="OrthoDB" id="9790370at2"/>
<dbReference type="GO" id="GO:0043093">
    <property type="term" value="P:FtsZ-dependent cytokinesis"/>
    <property type="evidence" value="ECO:0007669"/>
    <property type="project" value="UniProtKB-UniRule"/>
</dbReference>
<evidence type="ECO:0000256" key="6">
    <source>
        <dbReference type="ARBA" id="ARBA00022989"/>
    </source>
</evidence>
<dbReference type="STRING" id="288004.AL038_00405"/>
<evidence type="ECO:0000256" key="9">
    <source>
        <dbReference type="HAMAP-Rule" id="MF_00911"/>
    </source>
</evidence>
<dbReference type="Gene3D" id="3.10.20.310">
    <property type="entry name" value="membrane protein fhac"/>
    <property type="match status" value="1"/>
</dbReference>
<evidence type="ECO:0000256" key="3">
    <source>
        <dbReference type="ARBA" id="ARBA00022519"/>
    </source>
</evidence>
<dbReference type="PROSITE" id="PS51779">
    <property type="entry name" value="POTRA"/>
    <property type="match status" value="1"/>
</dbReference>
<dbReference type="InterPro" id="IPR013685">
    <property type="entry name" value="POTRA_FtsQ_type"/>
</dbReference>
<keyword evidence="3 9" id="KW-0997">Cell inner membrane</keyword>
<dbReference type="Gene3D" id="3.40.50.11690">
    <property type="entry name" value="Cell division protein FtsQ/DivIB"/>
    <property type="match status" value="1"/>
</dbReference>
<dbReference type="AlphaFoldDB" id="A0A2N9YCQ7"/>
<dbReference type="PANTHER" id="PTHR35851">
    <property type="entry name" value="CELL DIVISION PROTEIN FTSQ"/>
    <property type="match status" value="1"/>
</dbReference>
<dbReference type="Proteomes" id="UP000234271">
    <property type="component" value="Chromosome"/>
</dbReference>
<evidence type="ECO:0000256" key="1">
    <source>
        <dbReference type="ARBA" id="ARBA00004370"/>
    </source>
</evidence>
<keyword evidence="8 9" id="KW-0131">Cell cycle</keyword>
<evidence type="ECO:0000313" key="12">
    <source>
        <dbReference type="Proteomes" id="UP000234271"/>
    </source>
</evidence>
<comment type="similarity">
    <text evidence="9">Belongs to the FtsQ/DivIB family. FtsQ subfamily.</text>
</comment>
<protein>
    <recommendedName>
        <fullName evidence="9">Cell division protein FtsQ</fullName>
    </recommendedName>
</protein>
<dbReference type="Pfam" id="PF08478">
    <property type="entry name" value="POTRA_1"/>
    <property type="match status" value="1"/>
</dbReference>
<gene>
    <name evidence="9" type="primary">ftsQ</name>
    <name evidence="11" type="ORF">BLE401_05640</name>
</gene>
<dbReference type="GO" id="GO:0090529">
    <property type="term" value="P:cell septum assembly"/>
    <property type="evidence" value="ECO:0007669"/>
    <property type="project" value="InterPro"/>
</dbReference>
<feature type="domain" description="POTRA" evidence="10">
    <location>
        <begin position="97"/>
        <end position="165"/>
    </location>
</feature>
<dbReference type="InterPro" id="IPR034746">
    <property type="entry name" value="POTRA"/>
</dbReference>
<reference evidence="12" key="1">
    <citation type="submission" date="2016-12" db="EMBL/GenBank/DDBJ databases">
        <title>Complete Genome Sequence of Beggiatoa leptomitiformis D-401.</title>
        <authorList>
            <person name="Fomenkov A."/>
            <person name="Vincze T."/>
            <person name="Grabovich M."/>
            <person name="Anton B.P."/>
            <person name="Dubinina G."/>
            <person name="Orlova M."/>
            <person name="Belousova E."/>
            <person name="Roberts R.J."/>
        </authorList>
    </citation>
    <scope>NUCLEOTIDE SEQUENCE [LARGE SCALE GENOMIC DNA]</scope>
    <source>
        <strain evidence="12">D-401</strain>
    </source>
</reference>
<keyword evidence="6 9" id="KW-1133">Transmembrane helix</keyword>
<accession>A0A2N9YCQ7</accession>
<evidence type="ECO:0000256" key="2">
    <source>
        <dbReference type="ARBA" id="ARBA00022475"/>
    </source>
</evidence>
<dbReference type="EMBL" id="CP018889">
    <property type="protein sequence ID" value="AUI68233.1"/>
    <property type="molecule type" value="Genomic_DNA"/>
</dbReference>
<dbReference type="RefSeq" id="WP_062147375.1">
    <property type="nucleotide sequence ID" value="NZ_CP012373.2"/>
</dbReference>
<evidence type="ECO:0000256" key="5">
    <source>
        <dbReference type="ARBA" id="ARBA00022692"/>
    </source>
</evidence>
<comment type="caution">
    <text evidence="9">Lacks conserved residue(s) required for the propagation of feature annotation.</text>
</comment>
<dbReference type="GO" id="GO:0032153">
    <property type="term" value="C:cell division site"/>
    <property type="evidence" value="ECO:0007669"/>
    <property type="project" value="UniProtKB-UniRule"/>
</dbReference>
<keyword evidence="4 9" id="KW-0132">Cell division</keyword>
<organism evidence="11 12">
    <name type="scientific">Beggiatoa leptomitoformis</name>
    <dbReference type="NCBI Taxonomy" id="288004"/>
    <lineage>
        <taxon>Bacteria</taxon>
        <taxon>Pseudomonadati</taxon>
        <taxon>Pseudomonadota</taxon>
        <taxon>Gammaproteobacteria</taxon>
        <taxon>Thiotrichales</taxon>
        <taxon>Thiotrichaceae</taxon>
        <taxon>Beggiatoa</taxon>
    </lineage>
</organism>
<keyword evidence="12" id="KW-1185">Reference proteome</keyword>
<feature type="transmembrane region" description="Helical" evidence="9">
    <location>
        <begin position="52"/>
        <end position="68"/>
    </location>
</feature>
<evidence type="ECO:0000256" key="8">
    <source>
        <dbReference type="ARBA" id="ARBA00023306"/>
    </source>
</evidence>
<comment type="subcellular location">
    <subcellularLocation>
        <location evidence="9">Cell inner membrane</location>
        <topology evidence="9">Single-pass type II membrane protein</topology>
    </subcellularLocation>
    <subcellularLocation>
        <location evidence="1">Membrane</location>
    </subcellularLocation>
    <text evidence="9">Localizes to the division septum.</text>
</comment>
<evidence type="ECO:0000256" key="7">
    <source>
        <dbReference type="ARBA" id="ARBA00023136"/>
    </source>
</evidence>
<proteinExistence type="inferred from homology"/>